<evidence type="ECO:0000256" key="4">
    <source>
        <dbReference type="ARBA" id="ARBA00023242"/>
    </source>
</evidence>
<dbReference type="PANTHER" id="PTHR23271">
    <property type="entry name" value="HEPATOCELLULAR CARCINOMA-ASSOCIATED ANTIGEN 66"/>
    <property type="match status" value="1"/>
</dbReference>
<organism evidence="7">
    <name type="scientific">Theileria annulata</name>
    <dbReference type="NCBI Taxonomy" id="5874"/>
    <lineage>
        <taxon>Eukaryota</taxon>
        <taxon>Sar</taxon>
        <taxon>Alveolata</taxon>
        <taxon>Apicomplexa</taxon>
        <taxon>Aconoidasida</taxon>
        <taxon>Piroplasmida</taxon>
        <taxon>Theileriidae</taxon>
        <taxon>Theileria</taxon>
    </lineage>
</organism>
<sequence>MADRVQKQLEDFAPDLRELLLRDLFTLKEIKSIVDRRRKFEFDIISPDPNLSLISYKNYIKYELELDKLLQSRYRKSKLMNKNKNSNHSTINNTNKSNIPGRKKFLVEVNNKRYIHRIFRRCINRFIGNIEMYQLYLNYCKKIKSFKLFEKVLVNGISKNPNEEILWLIFASYVLKNKGIRASKNIIQKSLRILPNSLKLLSFLLNLQVKIILNSLNTTNNTLNNTNTTGTDNTLKNTDDSKESNLELTEFTTADSPISGEIDKCWIIYKYAHNNLNKADLNLFNDEIISIISKIPTKSPLLKKSLDQLLNNINDLRQNNSDITNTDANNTLDNTG</sequence>
<dbReference type="InterPro" id="IPR011990">
    <property type="entry name" value="TPR-like_helical_dom_sf"/>
</dbReference>
<evidence type="ECO:0000313" key="6">
    <source>
        <dbReference type="EMBL" id="SVP92394.1"/>
    </source>
</evidence>
<comment type="subcellular location">
    <subcellularLocation>
        <location evidence="1">Nucleus</location>
        <location evidence="1">Nucleolus</location>
    </subcellularLocation>
</comment>
<evidence type="ECO:0000313" key="7">
    <source>
        <dbReference type="EMBL" id="SVP93199.1"/>
    </source>
</evidence>
<dbReference type="EMBL" id="UIVT01000003">
    <property type="protein sequence ID" value="SVP93199.1"/>
    <property type="molecule type" value="Genomic_DNA"/>
</dbReference>
<keyword evidence="3" id="KW-0677">Repeat</keyword>
<evidence type="ECO:0000256" key="3">
    <source>
        <dbReference type="ARBA" id="ARBA00022737"/>
    </source>
</evidence>
<evidence type="ECO:0000256" key="1">
    <source>
        <dbReference type="ARBA" id="ARBA00004604"/>
    </source>
</evidence>
<name>A0A3B0N5V9_THEAN</name>
<dbReference type="GO" id="GO:0034388">
    <property type="term" value="C:Pwp2p-containing subcomplex of 90S preribosome"/>
    <property type="evidence" value="ECO:0007669"/>
    <property type="project" value="TreeGrafter"/>
</dbReference>
<dbReference type="AlphaFoldDB" id="A0A3B0N5V9"/>
<dbReference type="EMBL" id="UIVS01000003">
    <property type="protein sequence ID" value="SVP92394.1"/>
    <property type="molecule type" value="Genomic_DNA"/>
</dbReference>
<dbReference type="InterPro" id="IPR055347">
    <property type="entry name" value="UTP6_N"/>
</dbReference>
<dbReference type="VEuPathDB" id="PiroplasmaDB:TA02655"/>
<feature type="domain" description="U3 small nucleolar RNA-associated protein 6 N-terminal" evidence="5">
    <location>
        <begin position="9"/>
        <end position="90"/>
    </location>
</feature>
<evidence type="ECO:0000256" key="2">
    <source>
        <dbReference type="ARBA" id="ARBA00022552"/>
    </source>
</evidence>
<protein>
    <submittedName>
        <fullName evidence="7">U3 small nucleolar RNA-associated protein 6, putative</fullName>
    </submittedName>
</protein>
<dbReference type="GO" id="GO:0032040">
    <property type="term" value="C:small-subunit processome"/>
    <property type="evidence" value="ECO:0007669"/>
    <property type="project" value="TreeGrafter"/>
</dbReference>
<keyword evidence="2" id="KW-0698">rRNA processing</keyword>
<reference evidence="7" key="1">
    <citation type="submission" date="2018-07" db="EMBL/GenBank/DDBJ databases">
        <authorList>
            <person name="Quirk P.G."/>
            <person name="Krulwich T.A."/>
        </authorList>
    </citation>
    <scope>NUCLEOTIDE SEQUENCE</scope>
    <source>
        <strain evidence="7">Anand</strain>
    </source>
</reference>
<dbReference type="PANTHER" id="PTHR23271:SF1">
    <property type="entry name" value="U3 SMALL NUCLEOLAR RNA-ASSOCIATED PROTEIN 6 HOMOLOG"/>
    <property type="match status" value="1"/>
</dbReference>
<gene>
    <name evidence="7" type="ORF">TAT_000218700</name>
    <name evidence="6" type="ORF">TAV_000218700</name>
</gene>
<dbReference type="Pfam" id="PF08640">
    <property type="entry name" value="U3_assoc_6"/>
    <property type="match status" value="1"/>
</dbReference>
<evidence type="ECO:0000259" key="5">
    <source>
        <dbReference type="Pfam" id="PF08640"/>
    </source>
</evidence>
<accession>A0A3B0N5V9</accession>
<dbReference type="GO" id="GO:0030515">
    <property type="term" value="F:snoRNA binding"/>
    <property type="evidence" value="ECO:0007669"/>
    <property type="project" value="InterPro"/>
</dbReference>
<proteinExistence type="predicted"/>
<dbReference type="InterPro" id="IPR013949">
    <property type="entry name" value="Utp6"/>
</dbReference>
<dbReference type="GO" id="GO:0000462">
    <property type="term" value="P:maturation of SSU-rRNA from tricistronic rRNA transcript (SSU-rRNA, 5.8S rRNA, LSU-rRNA)"/>
    <property type="evidence" value="ECO:0007669"/>
    <property type="project" value="InterPro"/>
</dbReference>
<dbReference type="Gene3D" id="1.25.40.10">
    <property type="entry name" value="Tetratricopeptide repeat domain"/>
    <property type="match status" value="1"/>
</dbReference>
<keyword evidence="4" id="KW-0539">Nucleus</keyword>